<sequence>MAKELTDDEQNLRRKARRRLIGASALTLAVVVILPMVLDSEPKPNTQDIDLRIPNPDKVGEFVPGVAVSEVAEALPLAGSAVAPASAVATVSAPAAIPAVAASPVAAVEIVKPVVNEIKGNVSNQATQPVAKVAEPKAEAKSEGKQGSAGYAAQVGAYSNAATAKQELDKLKKWGFKAYTEKAGNKIRVRVGPYDERDKVVKVAKLLEKHGLHPSIVSAK</sequence>
<gene>
    <name evidence="3" type="ORF">FGKAn22_08490</name>
</gene>
<feature type="transmembrane region" description="Helical" evidence="1">
    <location>
        <begin position="20"/>
        <end position="38"/>
    </location>
</feature>
<evidence type="ECO:0000313" key="4">
    <source>
        <dbReference type="Proteomes" id="UP001319121"/>
    </source>
</evidence>
<evidence type="ECO:0000259" key="2">
    <source>
        <dbReference type="PROSITE" id="PS51724"/>
    </source>
</evidence>
<evidence type="ECO:0000313" key="3">
    <source>
        <dbReference type="EMBL" id="BBI99156.1"/>
    </source>
</evidence>
<dbReference type="InterPro" id="IPR036680">
    <property type="entry name" value="SPOR-like_sf"/>
</dbReference>
<keyword evidence="1" id="KW-1133">Transmembrane helix</keyword>
<keyword evidence="1" id="KW-0472">Membrane</keyword>
<evidence type="ECO:0000256" key="1">
    <source>
        <dbReference type="SAM" id="Phobius"/>
    </source>
</evidence>
<feature type="domain" description="SPOR" evidence="2">
    <location>
        <begin position="145"/>
        <end position="220"/>
    </location>
</feature>
<dbReference type="GO" id="GO:0030428">
    <property type="term" value="C:cell septum"/>
    <property type="evidence" value="ECO:0007669"/>
    <property type="project" value="TreeGrafter"/>
</dbReference>
<dbReference type="Gene3D" id="3.30.70.1070">
    <property type="entry name" value="Sporulation related repeat"/>
    <property type="match status" value="1"/>
</dbReference>
<protein>
    <recommendedName>
        <fullName evidence="2">SPOR domain-containing protein</fullName>
    </recommendedName>
</protein>
<reference evidence="3 4" key="1">
    <citation type="submission" date="2019-03" db="EMBL/GenBank/DDBJ databases">
        <title>Complete genome sequence of Ferrigenium kumadai strain An22, a microaerophilic iron-oxidizing bacterium isolated from a paddy field soil.</title>
        <authorList>
            <person name="Watanabe T."/>
            <person name="Asakawa S."/>
        </authorList>
    </citation>
    <scope>NUCLEOTIDE SEQUENCE [LARGE SCALE GENOMIC DNA]</scope>
    <source>
        <strain evidence="3 4">An22</strain>
    </source>
</reference>
<dbReference type="InterPro" id="IPR007730">
    <property type="entry name" value="SPOR-like_dom"/>
</dbReference>
<dbReference type="KEGG" id="fku:FGKAn22_08490"/>
<dbReference type="SUPFAM" id="SSF110997">
    <property type="entry name" value="Sporulation related repeat"/>
    <property type="match status" value="1"/>
</dbReference>
<dbReference type="AlphaFoldDB" id="A0AAN1W021"/>
<proteinExistence type="predicted"/>
<dbReference type="PROSITE" id="PS51724">
    <property type="entry name" value="SPOR"/>
    <property type="match status" value="1"/>
</dbReference>
<dbReference type="EMBL" id="AP019536">
    <property type="protein sequence ID" value="BBI99156.1"/>
    <property type="molecule type" value="Genomic_DNA"/>
</dbReference>
<dbReference type="GO" id="GO:0042834">
    <property type="term" value="F:peptidoglycan binding"/>
    <property type="evidence" value="ECO:0007669"/>
    <property type="project" value="InterPro"/>
</dbReference>
<dbReference type="Proteomes" id="UP001319121">
    <property type="component" value="Chromosome"/>
</dbReference>
<accession>A0AAN1W021</accession>
<name>A0AAN1W021_9PROT</name>
<dbReference type="GO" id="GO:0032153">
    <property type="term" value="C:cell division site"/>
    <property type="evidence" value="ECO:0007669"/>
    <property type="project" value="TreeGrafter"/>
</dbReference>
<keyword evidence="4" id="KW-1185">Reference proteome</keyword>
<dbReference type="InterPro" id="IPR052521">
    <property type="entry name" value="Cell_div_SPOR-domain"/>
</dbReference>
<dbReference type="PANTHER" id="PTHR38687:SF1">
    <property type="entry name" value="CELL DIVISION PROTEIN DEDD"/>
    <property type="match status" value="1"/>
</dbReference>
<dbReference type="Pfam" id="PF05036">
    <property type="entry name" value="SPOR"/>
    <property type="match status" value="1"/>
</dbReference>
<dbReference type="RefSeq" id="WP_212786749.1">
    <property type="nucleotide sequence ID" value="NZ_AP019536.1"/>
</dbReference>
<organism evidence="3 4">
    <name type="scientific">Ferrigenium kumadai</name>
    <dbReference type="NCBI Taxonomy" id="1682490"/>
    <lineage>
        <taxon>Bacteria</taxon>
        <taxon>Pseudomonadati</taxon>
        <taxon>Pseudomonadota</taxon>
        <taxon>Betaproteobacteria</taxon>
        <taxon>Nitrosomonadales</taxon>
        <taxon>Gallionellaceae</taxon>
        <taxon>Ferrigenium</taxon>
    </lineage>
</organism>
<dbReference type="GO" id="GO:0032506">
    <property type="term" value="P:cytokinetic process"/>
    <property type="evidence" value="ECO:0007669"/>
    <property type="project" value="TreeGrafter"/>
</dbReference>
<keyword evidence="1" id="KW-0812">Transmembrane</keyword>
<dbReference type="PANTHER" id="PTHR38687">
    <property type="entry name" value="CELL DIVISION PROTEIN DEDD-RELATED"/>
    <property type="match status" value="1"/>
</dbReference>